<evidence type="ECO:0000259" key="1">
    <source>
        <dbReference type="Pfam" id="PF10551"/>
    </source>
</evidence>
<gene>
    <name evidence="2" type="ORF">RCL2_001937600</name>
</gene>
<comment type="caution">
    <text evidence="2">The sequence shown here is derived from an EMBL/GenBank/DDBJ whole genome shotgun (WGS) entry which is preliminary data.</text>
</comment>
<evidence type="ECO:0000313" key="2">
    <source>
        <dbReference type="EMBL" id="GES92607.1"/>
    </source>
</evidence>
<dbReference type="InterPro" id="IPR018289">
    <property type="entry name" value="MULE_transposase_dom"/>
</dbReference>
<dbReference type="Proteomes" id="UP000615446">
    <property type="component" value="Unassembled WGS sequence"/>
</dbReference>
<feature type="domain" description="MULE transposase" evidence="1">
    <location>
        <begin position="1"/>
        <end position="80"/>
    </location>
</feature>
<proteinExistence type="predicted"/>
<name>A0A8H3LPS5_9GLOM</name>
<dbReference type="PANTHER" id="PTHR47718">
    <property type="entry name" value="OS01G0519700 PROTEIN"/>
    <property type="match status" value="1"/>
</dbReference>
<evidence type="ECO:0000313" key="3">
    <source>
        <dbReference type="Proteomes" id="UP000615446"/>
    </source>
</evidence>
<dbReference type="Pfam" id="PF10551">
    <property type="entry name" value="MULE"/>
    <property type="match status" value="1"/>
</dbReference>
<accession>A0A8H3LPS5</accession>
<dbReference type="OrthoDB" id="2348750at2759"/>
<organism evidence="2 3">
    <name type="scientific">Rhizophagus clarus</name>
    <dbReference type="NCBI Taxonomy" id="94130"/>
    <lineage>
        <taxon>Eukaryota</taxon>
        <taxon>Fungi</taxon>
        <taxon>Fungi incertae sedis</taxon>
        <taxon>Mucoromycota</taxon>
        <taxon>Glomeromycotina</taxon>
        <taxon>Glomeromycetes</taxon>
        <taxon>Glomerales</taxon>
        <taxon>Glomeraceae</taxon>
        <taxon>Rhizophagus</taxon>
    </lineage>
</organism>
<reference evidence="2" key="1">
    <citation type="submission" date="2019-10" db="EMBL/GenBank/DDBJ databases">
        <title>Conservation and host-specific expression of non-tandemly repeated heterogenous ribosome RNA gene in arbuscular mycorrhizal fungi.</title>
        <authorList>
            <person name="Maeda T."/>
            <person name="Kobayashi Y."/>
            <person name="Nakagawa T."/>
            <person name="Ezawa T."/>
            <person name="Yamaguchi K."/>
            <person name="Bino T."/>
            <person name="Nishimoto Y."/>
            <person name="Shigenobu S."/>
            <person name="Kawaguchi M."/>
        </authorList>
    </citation>
    <scope>NUCLEOTIDE SEQUENCE</scope>
    <source>
        <strain evidence="2">HR1</strain>
    </source>
</reference>
<dbReference type="EMBL" id="BLAL01000215">
    <property type="protein sequence ID" value="GES92607.1"/>
    <property type="molecule type" value="Genomic_DNA"/>
</dbReference>
<protein>
    <submittedName>
        <fullName evidence="2">Protein FAR1-related sequence 5-like</fullName>
    </submittedName>
</protein>
<sequence>MPLGVFIVIDNKCKTRLVCQALVSDESFDTYVWILNCIKNATNQTPIMMFTNADPALDAVIPIVFPETYAAHCIFHITQNLPKNLKLKLVKNWNNFIKQFYQYHNSLSDIESTVRVEGYNWIIKQQLKTNSTLSTTTNTIPVIGQDLFPVVTKLFDKYLTEPINNIIKTKMSQCLFINVNMIELNDEELNCEQVMIDEVGQDDRVAY</sequence>
<dbReference type="AlphaFoldDB" id="A0A8H3LPS5"/>